<dbReference type="FunFam" id="2.30.30.140:FF:000059">
    <property type="entry name" value="Histone-lysine N-methyltransferase"/>
    <property type="match status" value="1"/>
</dbReference>
<dbReference type="InterPro" id="IPR001214">
    <property type="entry name" value="SET_dom"/>
</dbReference>
<keyword evidence="13" id="KW-0862">Zinc</keyword>
<dbReference type="SMART" id="SM00570">
    <property type="entry name" value="AWS"/>
    <property type="match status" value="1"/>
</dbReference>
<dbReference type="Gene3D" id="2.170.270.10">
    <property type="entry name" value="SET domain"/>
    <property type="match status" value="1"/>
</dbReference>
<comment type="catalytic activity">
    <reaction evidence="19">
        <text>L-lysyl(36)-[histone H3] + 2 S-adenosyl-L-methionine = N(6),N(6)-dimethyl-L-lysyl(36)-[histone H3] + 2 S-adenosyl-L-homocysteine + 2 H(+)</text>
        <dbReference type="Rhea" id="RHEA:60308"/>
        <dbReference type="Rhea" id="RHEA-COMP:9785"/>
        <dbReference type="Rhea" id="RHEA-COMP:9787"/>
        <dbReference type="ChEBI" id="CHEBI:15378"/>
        <dbReference type="ChEBI" id="CHEBI:29969"/>
        <dbReference type="ChEBI" id="CHEBI:57856"/>
        <dbReference type="ChEBI" id="CHEBI:59789"/>
        <dbReference type="ChEBI" id="CHEBI:61976"/>
        <dbReference type="EC" id="2.1.1.357"/>
    </reaction>
</comment>
<feature type="domain" description="PWWP" evidence="27">
    <location>
        <begin position="1467"/>
        <end position="1529"/>
    </location>
</feature>
<evidence type="ECO:0000256" key="24">
    <source>
        <dbReference type="SAM" id="MobiDB-lite"/>
    </source>
</evidence>
<evidence type="ECO:0000256" key="8">
    <source>
        <dbReference type="ARBA" id="ARBA00022679"/>
    </source>
</evidence>
<sequence length="2230" mass="246696">SPKIRAKKKPTPVKYEVGDLVWAKFNRRPWWPCTICHDPVLDCHSKMKVSNRRPYREYYVDALGEPSEKTWVAGKAIVLFEGRHQFEELPVLRRRGKQKEKGYKHKVPQRFMAKWEVSVGQAEDILLGGPEDQKCSQSSSELDSEKEVRSEYYANGPGAERDRQLNGCFKSLAFESRHPASEKGKLHIKPHVKKSSDSRKRTRVKKSGARGEASRGEIKEKTPDSIVRNMIVGDLPGKHASHELRRIANSLTASSSTRENHLLSSFGERRFEKTTLKPDYENRKSDALKNAFQGDLFSSASLEREKSSLGILCSSKLQIHYSASDAGIEKKQTESDSSSSLSDGGNSDVDTMDQSSERASSALEVSDSSDKMEKEFPMTSSGNIKLSMYLSQKSNRRARKKSYRDRKPLGGSVTSRLDAEFADGELEVGFSDAEMSLTALECSSDVRNDNLSLANKHTTPQSVSKDSSWPAVANQAILKPKSMKLPRIRSIKCKHKEKVAGLEPPLAEEEGGMNHCSSDTKGFSGLQRDSLQRSGKVDGQKLLNNMHEKPRDSAEIETAVVKHVLSELKELSYRSMNDDASDSGAPKATVPLLFSSASGHGRLPIEPDYKFSTLLMMLKDMHDSKTKEQQLMTGQNIVPFRNTSTADGSGSNSASGLKSLSIVGPPYKIEKNGDCVQETVNPNSAISNSSYSRNPPTKLMGIGTSKREPTSTAVSGTNGTNCVPKRNCSKSKQSSKLGDKTVSNRKDLKPGGPSKLLSRLSRDSGEHAFRVHGSVTSPLGNEAEDTGRKESVDLTEHSTDEDSACLSDDNLDRIGRRPEAGRNIESCTSAENGESPDLDSEANSESSLGDESNDINHVAPKKRWQRFNQSSARSNKHISRSREQGNLESAFGLNSRGFSLKGNECLGRRHSPHSKVLEGDLTDQDYKNHLDLVEKRLNVCGKPNNSVMDSETELGNFAPQSEFSAQVLKLVSFFLVHSERKRLRKPSKRLLEYAEEYDHLFAPKKKSKKGQEQLQKVNSVVRSEFEGGLPARCSPDRDTQRGPSPLVSTPSSTKESPPILEAECSFSELGSHPTGQLLEGPSSFPELVLSSSDVSEVSASPDAEERFLKSGNFESKRQRKPTKKLLESNDLDTAFMPKKEEWTTPKKGTGPSESDSSELYSPAHFSDLGEASEKLLEKQRKRKRQRHPSAAMHSKKERNEEGLGETPHSEGETSVHGTAASPKEGNEEGSENDHGVPSSKKIQGERGGGAALKENVCQICEKPGELLLCEAQCCGAFHLQCLGLSEMPKGKFICNECSTGVHTCFVCKSCGEDVKRCLLPLCGKYYHEACIQKYPPTVMQNKGFRCSLHICMTCHAANPANISASKGRLMRCVRCPVAYHSNDFCLAAGSVVLASNSIICPNHFTARRGCRNHEHVNVSWCFVCSEGGSLLCCESCPAAFHRECLNIEMPEGSWYCNDCKAGKKPHYKEVVWVKVGRYRWWPAEICHPRTIPVNIQKMKHDIGEFPVLFFGSKDYLWTHQARVFPYMEGDVSSKDKMGKGVDGIYKKALQEAAVRFEELKAQKELRQLQEDKKNDKKPPPYKHIKVNRPVGKVQIFTADLSEIPRCNCKPTDENPCGLDSECINRMLLYECHPMVCPAGERCQNQCFSKRQYPEVQIFRTLARGWGLQAKTDIRKGEFVNEYVGELIDEEECRARIRYAQEHDITNFYMLTLDKDRIIDAGPKGNYARFMNHCCQPNCETQKWCVNGDTRVGLFAIVNIKAGTELTFNYNLECLGNGKTVCKCGAPNCSGFLGVRPKSQPSLTEEKSKKLKRRPQMKRRSQAEVMKEREDECFSCGDGGQLVSCKKPGCPKVYHADCLNLTKRPAGKWECPWHQCDVCGKEAASFCEMCPRSFCKQHREGMLFISKLDGRLCCTEHDPCGPNPLEPGEIREYVPSIGALANGEDTQPPEQPPADTDLSVEPLDSLPQPVALRLQSPEKPPATLALRLPPSDKPPTTLALRLQPSNKPPTTLALRLPPPDKPPATLALRLPPSNKPPTTLSLRLKPSNKPPTTLSLRLQPSDKPPTTLSLRLQPSDRPQAALLLAVAGTLQSQAVDEPPAADQPQPSDRASAQSPQLRSVEKAPSSLVPQVPASEMVPAPWPQASDKLAAAVAPRPQALDKPPAASAPRLLLSEKALRPVDQNAQPKERGAPVMELKPTLQPSWEVASAPAEQTPWTSERLRAFEQTPRPA</sequence>
<feature type="region of interest" description="Disordered" evidence="24">
    <location>
        <begin position="179"/>
        <end position="223"/>
    </location>
</feature>
<dbReference type="FunFam" id="3.30.40.10:FF:000201">
    <property type="entry name" value="Histone-lysine N-methyltransferase"/>
    <property type="match status" value="1"/>
</dbReference>
<dbReference type="InterPro" id="IPR013083">
    <property type="entry name" value="Znf_RING/FYVE/PHD"/>
</dbReference>
<dbReference type="GO" id="GO:0140954">
    <property type="term" value="F:histone H3K36 dimethyltransferase activity"/>
    <property type="evidence" value="ECO:0007669"/>
    <property type="project" value="UniProtKB-EC"/>
</dbReference>
<dbReference type="GO" id="GO:0016922">
    <property type="term" value="F:nuclear receptor binding"/>
    <property type="evidence" value="ECO:0007669"/>
    <property type="project" value="UniProtKB-ARBA"/>
</dbReference>
<dbReference type="EC" id="2.1.1.357" evidence="20"/>
<dbReference type="SMART" id="SM00508">
    <property type="entry name" value="PostSET"/>
    <property type="match status" value="1"/>
</dbReference>
<keyword evidence="8" id="KW-0808">Transferase</keyword>
<evidence type="ECO:0000256" key="20">
    <source>
        <dbReference type="ARBA" id="ARBA00066810"/>
    </source>
</evidence>
<evidence type="ECO:0000256" key="16">
    <source>
        <dbReference type="ARBA" id="ARBA00023159"/>
    </source>
</evidence>
<dbReference type="InterPro" id="IPR046341">
    <property type="entry name" value="SET_dom_sf"/>
</dbReference>
<dbReference type="CDD" id="cd20161">
    <property type="entry name" value="PWWP_NSD1_rpt1"/>
    <property type="match status" value="1"/>
</dbReference>
<feature type="compositionally biased region" description="Polar residues" evidence="24">
    <location>
        <begin position="1046"/>
        <end position="1055"/>
    </location>
</feature>
<dbReference type="Gene3D" id="3.30.40.10">
    <property type="entry name" value="Zinc/RING finger domain, C3HC4 (zinc finger)"/>
    <property type="match status" value="4"/>
</dbReference>
<keyword evidence="14" id="KW-0156">Chromatin regulator</keyword>
<keyword evidence="18" id="KW-0539">Nucleus</keyword>
<feature type="compositionally biased region" description="Basic and acidic residues" evidence="24">
    <location>
        <begin position="737"/>
        <end position="749"/>
    </location>
</feature>
<dbReference type="Gene3D" id="2.30.30.140">
    <property type="match status" value="2"/>
</dbReference>
<organism evidence="30 31">
    <name type="scientific">Ciccaba nigrolineata</name>
    <dbReference type="NCBI Taxonomy" id="1118524"/>
    <lineage>
        <taxon>Eukaryota</taxon>
        <taxon>Metazoa</taxon>
        <taxon>Chordata</taxon>
        <taxon>Craniata</taxon>
        <taxon>Vertebrata</taxon>
        <taxon>Euteleostomi</taxon>
        <taxon>Archelosauria</taxon>
        <taxon>Archosauria</taxon>
        <taxon>Dinosauria</taxon>
        <taxon>Saurischia</taxon>
        <taxon>Theropoda</taxon>
        <taxon>Coelurosauria</taxon>
        <taxon>Aves</taxon>
        <taxon>Neognathae</taxon>
        <taxon>Neoaves</taxon>
        <taxon>Telluraves</taxon>
        <taxon>Strigiformes</taxon>
        <taxon>Strigidae</taxon>
        <taxon>Ciccaba</taxon>
    </lineage>
</organism>
<feature type="compositionally biased region" description="Basic and acidic residues" evidence="24">
    <location>
        <begin position="1197"/>
        <end position="1213"/>
    </location>
</feature>
<dbReference type="InterPro" id="IPR001965">
    <property type="entry name" value="Znf_PHD"/>
</dbReference>
<keyword evidence="12 23" id="KW-0863">Zinc-finger</keyword>
<feature type="region of interest" description="Disordered" evidence="24">
    <location>
        <begin position="1798"/>
        <end position="1822"/>
    </location>
</feature>
<feature type="region of interest" description="Disordered" evidence="24">
    <location>
        <begin position="2089"/>
        <end position="2194"/>
    </location>
</feature>
<keyword evidence="11" id="KW-0677">Repeat</keyword>
<feature type="non-terminal residue" evidence="30">
    <location>
        <position position="2230"/>
    </location>
</feature>
<dbReference type="PROSITE" id="PS50280">
    <property type="entry name" value="SET"/>
    <property type="match status" value="1"/>
</dbReference>
<dbReference type="SMART" id="SM00293">
    <property type="entry name" value="PWWP"/>
    <property type="match status" value="2"/>
</dbReference>
<dbReference type="InterPro" id="IPR059153">
    <property type="entry name" value="NSD_PHD-1st"/>
</dbReference>
<dbReference type="SUPFAM" id="SSF57903">
    <property type="entry name" value="FYVE/PHD zinc finger"/>
    <property type="match status" value="3"/>
</dbReference>
<dbReference type="Pfam" id="PF00855">
    <property type="entry name" value="PWWP"/>
    <property type="match status" value="2"/>
</dbReference>
<evidence type="ECO:0000313" key="31">
    <source>
        <dbReference type="Proteomes" id="UP000542434"/>
    </source>
</evidence>
<keyword evidence="15" id="KW-0805">Transcription regulation</keyword>
<dbReference type="Pfam" id="PF00856">
    <property type="entry name" value="SET"/>
    <property type="match status" value="1"/>
</dbReference>
<dbReference type="InterPro" id="IPR019787">
    <property type="entry name" value="Znf_PHD-finger"/>
</dbReference>
<dbReference type="Pfam" id="PF17907">
    <property type="entry name" value="AWS"/>
    <property type="match status" value="1"/>
</dbReference>
<feature type="compositionally biased region" description="Low complexity" evidence="24">
    <location>
        <begin position="335"/>
        <end position="349"/>
    </location>
</feature>
<evidence type="ECO:0000256" key="7">
    <source>
        <dbReference type="ARBA" id="ARBA00022603"/>
    </source>
</evidence>
<dbReference type="InterPro" id="IPR019786">
    <property type="entry name" value="Zinc_finger_PHD-type_CS"/>
</dbReference>
<dbReference type="InterPro" id="IPR011011">
    <property type="entry name" value="Znf_FYVE_PHD"/>
</dbReference>
<evidence type="ECO:0000259" key="25">
    <source>
        <dbReference type="PROSITE" id="PS50016"/>
    </source>
</evidence>
<feature type="region of interest" description="Disordered" evidence="24">
    <location>
        <begin position="1095"/>
        <end position="1164"/>
    </location>
</feature>
<dbReference type="FunFam" id="2.30.30.140:FF:000004">
    <property type="entry name" value="Histone-lysine N-methyltransferase"/>
    <property type="match status" value="1"/>
</dbReference>
<feature type="compositionally biased region" description="Basic residues" evidence="24">
    <location>
        <begin position="1808"/>
        <end position="1819"/>
    </location>
</feature>
<comment type="subcellular location">
    <subcellularLocation>
        <location evidence="2">Chromosome</location>
    </subcellularLocation>
    <subcellularLocation>
        <location evidence="1">Nucleus</location>
    </subcellularLocation>
</comment>
<evidence type="ECO:0000256" key="12">
    <source>
        <dbReference type="ARBA" id="ARBA00022771"/>
    </source>
</evidence>
<feature type="domain" description="PWWP" evidence="27">
    <location>
        <begin position="17"/>
        <end position="82"/>
    </location>
</feature>
<feature type="domain" description="PHD-type" evidence="25">
    <location>
        <begin position="1254"/>
        <end position="1300"/>
    </location>
</feature>
<evidence type="ECO:0000256" key="6">
    <source>
        <dbReference type="ARBA" id="ARBA00022553"/>
    </source>
</evidence>
<feature type="region of interest" description="Disordered" evidence="24">
    <location>
        <begin position="128"/>
        <end position="149"/>
    </location>
</feature>
<dbReference type="CDD" id="cd15659">
    <property type="entry name" value="PHD5_NSD1"/>
    <property type="match status" value="1"/>
</dbReference>
<dbReference type="GO" id="GO:0005654">
    <property type="term" value="C:nucleoplasm"/>
    <property type="evidence" value="ECO:0007669"/>
    <property type="project" value="UniProtKB-ARBA"/>
</dbReference>
<dbReference type="GO" id="GO:0008270">
    <property type="term" value="F:zinc ion binding"/>
    <property type="evidence" value="ECO:0007669"/>
    <property type="project" value="UniProtKB-KW"/>
</dbReference>
<dbReference type="InterPro" id="IPR047426">
    <property type="entry name" value="PHD1_NSD1_2"/>
</dbReference>
<proteinExistence type="predicted"/>
<evidence type="ECO:0000256" key="9">
    <source>
        <dbReference type="ARBA" id="ARBA00022691"/>
    </source>
</evidence>
<dbReference type="InterPro" id="IPR000313">
    <property type="entry name" value="PWWP_dom"/>
</dbReference>
<keyword evidence="10" id="KW-0479">Metal-binding</keyword>
<dbReference type="CDD" id="cd15653">
    <property type="entry name" value="PHD3_NSD1"/>
    <property type="match status" value="1"/>
</dbReference>
<dbReference type="FunFam" id="3.30.40.10:FF:000093">
    <property type="entry name" value="Histone-lysine N-methyltransferase"/>
    <property type="match status" value="1"/>
</dbReference>
<dbReference type="SUPFAM" id="SSF63748">
    <property type="entry name" value="Tudor/PWWP/MBT"/>
    <property type="match status" value="2"/>
</dbReference>
<evidence type="ECO:0000256" key="22">
    <source>
        <dbReference type="ARBA" id="ARBA00081785"/>
    </source>
</evidence>
<dbReference type="FunFam" id="2.170.270.10:FF:000002">
    <property type="entry name" value="Histone-lysine N-methyltransferase"/>
    <property type="match status" value="1"/>
</dbReference>
<dbReference type="SUPFAM" id="SSF82199">
    <property type="entry name" value="SET domain"/>
    <property type="match status" value="1"/>
</dbReference>
<keyword evidence="9" id="KW-0949">S-adenosyl-L-methionine</keyword>
<evidence type="ECO:0000256" key="4">
    <source>
        <dbReference type="ARBA" id="ARBA00022454"/>
    </source>
</evidence>
<evidence type="ECO:0000256" key="21">
    <source>
        <dbReference type="ARBA" id="ARBA00080495"/>
    </source>
</evidence>
<evidence type="ECO:0000256" key="15">
    <source>
        <dbReference type="ARBA" id="ARBA00023015"/>
    </source>
</evidence>
<feature type="domain" description="AWS" evidence="29">
    <location>
        <begin position="1601"/>
        <end position="1651"/>
    </location>
</feature>
<evidence type="ECO:0000259" key="28">
    <source>
        <dbReference type="PROSITE" id="PS50868"/>
    </source>
</evidence>
<dbReference type="InterPro" id="IPR047430">
    <property type="entry name" value="PHD4_NSD1"/>
</dbReference>
<evidence type="ECO:0000259" key="29">
    <source>
        <dbReference type="PROSITE" id="PS51215"/>
    </source>
</evidence>
<evidence type="ECO:0000256" key="14">
    <source>
        <dbReference type="ARBA" id="ARBA00022853"/>
    </source>
</evidence>
<dbReference type="InterPro" id="IPR041306">
    <property type="entry name" value="C5HCH"/>
</dbReference>
<evidence type="ECO:0000256" key="17">
    <source>
        <dbReference type="ARBA" id="ARBA00023163"/>
    </source>
</evidence>
<feature type="region of interest" description="Disordered" evidence="24">
    <location>
        <begin position="1027"/>
        <end position="1058"/>
    </location>
</feature>
<evidence type="ECO:0000256" key="2">
    <source>
        <dbReference type="ARBA" id="ARBA00004286"/>
    </source>
</evidence>
<dbReference type="InterPro" id="IPR055197">
    <property type="entry name" value="PHDvar_NSD"/>
</dbReference>
<keyword evidence="7" id="KW-0489">Methyltransferase</keyword>
<keyword evidence="16" id="KW-0010">Activator</keyword>
<dbReference type="InterPro" id="IPR047429">
    <property type="entry name" value="PHD3_NSD1"/>
</dbReference>
<dbReference type="PROSITE" id="PS51215">
    <property type="entry name" value="AWS"/>
    <property type="match status" value="1"/>
</dbReference>
<keyword evidence="5" id="KW-0678">Repressor</keyword>
<evidence type="ECO:0000256" key="5">
    <source>
        <dbReference type="ARBA" id="ARBA00022491"/>
    </source>
</evidence>
<dbReference type="InterPro" id="IPR003616">
    <property type="entry name" value="Post-SET_dom"/>
</dbReference>
<feature type="domain" description="SET" evidence="26">
    <location>
        <begin position="1653"/>
        <end position="1770"/>
    </location>
</feature>
<dbReference type="PROSITE" id="PS50868">
    <property type="entry name" value="POST_SET"/>
    <property type="match status" value="1"/>
</dbReference>
<evidence type="ECO:0000256" key="18">
    <source>
        <dbReference type="ARBA" id="ARBA00023242"/>
    </source>
</evidence>
<feature type="compositionally biased region" description="Polar residues" evidence="24">
    <location>
        <begin position="679"/>
        <end position="695"/>
    </location>
</feature>
<feature type="compositionally biased region" description="Basic residues" evidence="24">
    <location>
        <begin position="394"/>
        <end position="404"/>
    </location>
</feature>
<feature type="region of interest" description="Disordered" evidence="24">
    <location>
        <begin position="679"/>
        <end position="886"/>
    </location>
</feature>
<feature type="non-terminal residue" evidence="30">
    <location>
        <position position="1"/>
    </location>
</feature>
<dbReference type="Pfam" id="PF22908">
    <property type="entry name" value="PHD_NSD"/>
    <property type="match status" value="1"/>
</dbReference>
<evidence type="ECO:0000313" key="30">
    <source>
        <dbReference type="EMBL" id="NXF69631.1"/>
    </source>
</evidence>
<dbReference type="CDD" id="cd15656">
    <property type="entry name" value="PHD4_NSD1"/>
    <property type="match status" value="1"/>
</dbReference>
<dbReference type="PROSITE" id="PS50016">
    <property type="entry name" value="ZF_PHD_2"/>
    <property type="match status" value="2"/>
</dbReference>
<dbReference type="InterPro" id="IPR006560">
    <property type="entry name" value="AWS_dom"/>
</dbReference>
<name>A0A7K8VSF7_9STRI</name>
<dbReference type="SMART" id="SM00317">
    <property type="entry name" value="SET"/>
    <property type="match status" value="1"/>
</dbReference>
<dbReference type="PANTHER" id="PTHR22884">
    <property type="entry name" value="SET DOMAIN PROTEINS"/>
    <property type="match status" value="1"/>
</dbReference>
<feature type="compositionally biased region" description="Polar residues" evidence="24">
    <location>
        <begin position="2049"/>
        <end position="2071"/>
    </location>
</feature>
<keyword evidence="4" id="KW-0158">Chromosome</keyword>
<feature type="region of interest" description="Disordered" evidence="24">
    <location>
        <begin position="1176"/>
        <end position="1247"/>
    </location>
</feature>
<feature type="compositionally biased region" description="Polar residues" evidence="24">
    <location>
        <begin position="515"/>
        <end position="533"/>
    </location>
</feature>
<feature type="compositionally biased region" description="Polar residues" evidence="24">
    <location>
        <begin position="2103"/>
        <end position="2116"/>
    </location>
</feature>
<dbReference type="FunFam" id="3.30.40.10:FF:000025">
    <property type="entry name" value="Histone-lysine N-methyltransferase"/>
    <property type="match status" value="1"/>
</dbReference>
<dbReference type="GO" id="GO:0005694">
    <property type="term" value="C:chromosome"/>
    <property type="evidence" value="ECO:0007669"/>
    <property type="project" value="UniProtKB-SubCell"/>
</dbReference>
<comment type="caution">
    <text evidence="30">The sequence shown here is derived from an EMBL/GenBank/DDBJ whole genome shotgun (WGS) entry which is preliminary data.</text>
</comment>
<dbReference type="CDD" id="cd19210">
    <property type="entry name" value="SET_NSD1"/>
    <property type="match status" value="1"/>
</dbReference>
<keyword evidence="6" id="KW-0597">Phosphoprotein</keyword>
<dbReference type="Pfam" id="PF23011">
    <property type="entry name" value="PHD-1st_NSD"/>
    <property type="match status" value="1"/>
</dbReference>
<evidence type="ECO:0000256" key="1">
    <source>
        <dbReference type="ARBA" id="ARBA00004123"/>
    </source>
</evidence>
<gene>
    <name evidence="30" type="primary">Nsd1</name>
    <name evidence="30" type="ORF">CICNIG_R05037</name>
</gene>
<dbReference type="InterPro" id="IPR047433">
    <property type="entry name" value="SET_NSD1"/>
</dbReference>
<evidence type="ECO:0000256" key="10">
    <source>
        <dbReference type="ARBA" id="ARBA00022723"/>
    </source>
</evidence>
<dbReference type="CDD" id="cd15648">
    <property type="entry name" value="PHD1_NSD1_2"/>
    <property type="match status" value="1"/>
</dbReference>
<dbReference type="Pfam" id="PF23004">
    <property type="entry name" value="PHDvar_NSD"/>
    <property type="match status" value="1"/>
</dbReference>
<keyword evidence="31" id="KW-1185">Reference proteome</keyword>
<feature type="compositionally biased region" description="Polar residues" evidence="24">
    <location>
        <begin position="378"/>
        <end position="393"/>
    </location>
</feature>
<dbReference type="InterPro" id="IPR047432">
    <property type="entry name" value="PHD5_NSD1"/>
</dbReference>
<dbReference type="PROSITE" id="PS01359">
    <property type="entry name" value="ZF_PHD_1"/>
    <property type="match status" value="1"/>
</dbReference>
<dbReference type="Pfam" id="PF17982">
    <property type="entry name" value="C5HCH"/>
    <property type="match status" value="1"/>
</dbReference>
<feature type="compositionally biased region" description="Polar residues" evidence="24">
    <location>
        <begin position="710"/>
        <end position="721"/>
    </location>
</feature>
<evidence type="ECO:0000256" key="19">
    <source>
        <dbReference type="ARBA" id="ARBA00050654"/>
    </source>
</evidence>
<dbReference type="InterPro" id="IPR050777">
    <property type="entry name" value="SET2_Histone-Lys_MeTrsfase"/>
</dbReference>
<feature type="region of interest" description="Disordered" evidence="24">
    <location>
        <begin position="507"/>
        <end position="538"/>
    </location>
</feature>
<feature type="compositionally biased region" description="Basic and acidic residues" evidence="24">
    <location>
        <begin position="760"/>
        <end position="769"/>
    </location>
</feature>
<evidence type="ECO:0000256" key="3">
    <source>
        <dbReference type="ARBA" id="ARBA00018028"/>
    </source>
</evidence>
<dbReference type="CDD" id="cd15650">
    <property type="entry name" value="PHD2_NSD1"/>
    <property type="match status" value="1"/>
</dbReference>
<protein>
    <recommendedName>
        <fullName evidence="3">Histone-lysine N-methyltransferase, H3 lysine-36 specific</fullName>
        <ecNumber evidence="20">2.1.1.357</ecNumber>
    </recommendedName>
    <alternativeName>
        <fullName evidence="21">H3-K36-HMTase</fullName>
    </alternativeName>
    <alternativeName>
        <fullName evidence="22">Nuclear receptor-binding SET domain-containing protein 1</fullName>
    </alternativeName>
</protein>
<dbReference type="Proteomes" id="UP000542434">
    <property type="component" value="Unassembled WGS sequence"/>
</dbReference>
<dbReference type="Pfam" id="PF00628">
    <property type="entry name" value="PHD"/>
    <property type="match status" value="1"/>
</dbReference>
<feature type="region of interest" description="Disordered" evidence="24">
    <location>
        <begin position="1939"/>
        <end position="1961"/>
    </location>
</feature>
<dbReference type="EMBL" id="VWZC01015146">
    <property type="protein sequence ID" value="NXF69631.1"/>
    <property type="molecule type" value="Genomic_DNA"/>
</dbReference>
<dbReference type="SMART" id="SM00249">
    <property type="entry name" value="PHD"/>
    <property type="match status" value="5"/>
</dbReference>
<dbReference type="PROSITE" id="PS50812">
    <property type="entry name" value="PWWP"/>
    <property type="match status" value="2"/>
</dbReference>
<feature type="domain" description="Post-SET" evidence="28">
    <location>
        <begin position="1777"/>
        <end position="1793"/>
    </location>
</feature>
<feature type="region of interest" description="Disordered" evidence="24">
    <location>
        <begin position="327"/>
        <end position="412"/>
    </location>
</feature>
<dbReference type="GO" id="GO:0003712">
    <property type="term" value="F:transcription coregulator activity"/>
    <property type="evidence" value="ECO:0007669"/>
    <property type="project" value="UniProtKB-ARBA"/>
</dbReference>
<dbReference type="CDD" id="cd20164">
    <property type="entry name" value="PWWP_NSD1_rpt2"/>
    <property type="match status" value="1"/>
</dbReference>
<feature type="region of interest" description="Disordered" evidence="24">
    <location>
        <begin position="1979"/>
        <end position="2075"/>
    </location>
</feature>
<keyword evidence="17" id="KW-0804">Transcription</keyword>
<dbReference type="FunFam" id="3.30.40.10:FF:000153">
    <property type="entry name" value="Histone-lysine N-methyltransferase NSD2"/>
    <property type="match status" value="1"/>
</dbReference>
<evidence type="ECO:0000256" key="13">
    <source>
        <dbReference type="ARBA" id="ARBA00022833"/>
    </source>
</evidence>
<feature type="compositionally biased region" description="Basic and acidic residues" evidence="24">
    <location>
        <begin position="810"/>
        <end position="822"/>
    </location>
</feature>
<dbReference type="InterPro" id="IPR047423">
    <property type="entry name" value="PWWP_NSD1_rpt2"/>
</dbReference>
<dbReference type="GO" id="GO:0032259">
    <property type="term" value="P:methylation"/>
    <property type="evidence" value="ECO:0007669"/>
    <property type="project" value="UniProtKB-KW"/>
</dbReference>
<evidence type="ECO:0000256" key="23">
    <source>
        <dbReference type="PROSITE-ProRule" id="PRU00146"/>
    </source>
</evidence>
<feature type="compositionally biased region" description="Basic and acidic residues" evidence="24">
    <location>
        <begin position="212"/>
        <end position="223"/>
    </location>
</feature>
<accession>A0A7K8VSF7</accession>
<feature type="compositionally biased region" description="Basic and acidic residues" evidence="24">
    <location>
        <begin position="785"/>
        <end position="800"/>
    </location>
</feature>
<evidence type="ECO:0000259" key="27">
    <source>
        <dbReference type="PROSITE" id="PS50812"/>
    </source>
</evidence>
<dbReference type="InterPro" id="IPR055198">
    <property type="entry name" value="NSD_PHD"/>
</dbReference>
<evidence type="ECO:0000259" key="26">
    <source>
        <dbReference type="PROSITE" id="PS50280"/>
    </source>
</evidence>
<reference evidence="30 31" key="1">
    <citation type="submission" date="2019-09" db="EMBL/GenBank/DDBJ databases">
        <title>Bird 10,000 Genomes (B10K) Project - Family phase.</title>
        <authorList>
            <person name="Zhang G."/>
        </authorList>
    </citation>
    <scope>NUCLEOTIDE SEQUENCE [LARGE SCALE GENOMIC DNA]</scope>
    <source>
        <strain evidence="30">B10K-DU-001-07</strain>
        <tissue evidence="30">Muscle</tissue>
    </source>
</reference>
<evidence type="ECO:0000256" key="11">
    <source>
        <dbReference type="ARBA" id="ARBA00022737"/>
    </source>
</evidence>
<dbReference type="InterPro" id="IPR047428">
    <property type="entry name" value="PHD2_NSD1"/>
</dbReference>
<feature type="domain" description="PHD-type" evidence="25">
    <location>
        <begin position="1418"/>
        <end position="1462"/>
    </location>
</feature>